<evidence type="ECO:0000313" key="1">
    <source>
        <dbReference type="EMBL" id="NHN30040.1"/>
    </source>
</evidence>
<comment type="caution">
    <text evidence="1">The sequence shown here is derived from an EMBL/GenBank/DDBJ whole genome shotgun (WGS) entry which is preliminary data.</text>
</comment>
<sequence length="123" mass="12771">MPSGLPGGCENCVVLGALKRPYGTRLTDVCCPWMVNVLLGALSSLRDTLGLLCVCGGAARAEQPAFSGTLLLRSSLVRARRTAGSLIRNRISQALTSISPVGDVVAVPGIWRESSSSAGMHCS</sequence>
<accession>A0ABX0J3Q0</accession>
<keyword evidence="2" id="KW-1185">Reference proteome</keyword>
<organism evidence="1 2">
    <name type="scientific">Paenibacillus agricola</name>
    <dbReference type="NCBI Taxonomy" id="2716264"/>
    <lineage>
        <taxon>Bacteria</taxon>
        <taxon>Bacillati</taxon>
        <taxon>Bacillota</taxon>
        <taxon>Bacilli</taxon>
        <taxon>Bacillales</taxon>
        <taxon>Paenibacillaceae</taxon>
        <taxon>Paenibacillus</taxon>
    </lineage>
</organism>
<dbReference type="EMBL" id="JAAOIW010000003">
    <property type="protein sequence ID" value="NHN30040.1"/>
    <property type="molecule type" value="Genomic_DNA"/>
</dbReference>
<protein>
    <submittedName>
        <fullName evidence="1">Uncharacterized protein</fullName>
    </submittedName>
</protein>
<gene>
    <name evidence="1" type="ORF">G9U52_09355</name>
</gene>
<reference evidence="1" key="1">
    <citation type="submission" date="2020-03" db="EMBL/GenBank/DDBJ databases">
        <title>Draft sequencing of Paenibacilllus sp. S3N08.</title>
        <authorList>
            <person name="Kim D.-U."/>
        </authorList>
    </citation>
    <scope>NUCLEOTIDE SEQUENCE</scope>
    <source>
        <strain evidence="1">S3N08</strain>
    </source>
</reference>
<name>A0ABX0J3Q0_9BACL</name>
<proteinExistence type="predicted"/>
<dbReference type="Proteomes" id="UP001165962">
    <property type="component" value="Unassembled WGS sequence"/>
</dbReference>
<evidence type="ECO:0000313" key="2">
    <source>
        <dbReference type="Proteomes" id="UP001165962"/>
    </source>
</evidence>